<evidence type="ECO:0000313" key="3">
    <source>
        <dbReference type="Proteomes" id="UP000229681"/>
    </source>
</evidence>
<dbReference type="EMBL" id="PGTM01000005">
    <property type="protein sequence ID" value="PJF37337.1"/>
    <property type="molecule type" value="Genomic_DNA"/>
</dbReference>
<protein>
    <submittedName>
        <fullName evidence="2">Uncharacterized protein</fullName>
    </submittedName>
</protein>
<dbReference type="AlphaFoldDB" id="A0A2M8PIG4"/>
<evidence type="ECO:0000313" key="2">
    <source>
        <dbReference type="EMBL" id="PJF37337.1"/>
    </source>
</evidence>
<evidence type="ECO:0000256" key="1">
    <source>
        <dbReference type="SAM" id="MobiDB-lite"/>
    </source>
</evidence>
<reference evidence="2 3" key="1">
    <citation type="submission" date="2017-11" db="EMBL/GenBank/DDBJ databases">
        <title>Evolution of Phototrophy in the Chloroflexi Phylum Driven by Horizontal Gene Transfer.</title>
        <authorList>
            <person name="Ward L.M."/>
            <person name="Hemp J."/>
            <person name="Shih P.M."/>
            <person name="Mcglynn S.E."/>
            <person name="Fischer W."/>
        </authorList>
    </citation>
    <scope>NUCLEOTIDE SEQUENCE [LARGE SCALE GENOMIC DNA]</scope>
    <source>
        <strain evidence="2">JP3_13</strain>
    </source>
</reference>
<organism evidence="2 3">
    <name type="scientific">Candidatus Thermofonsia Clade 1 bacterium</name>
    <dbReference type="NCBI Taxonomy" id="2364210"/>
    <lineage>
        <taxon>Bacteria</taxon>
        <taxon>Bacillati</taxon>
        <taxon>Chloroflexota</taxon>
        <taxon>Candidatus Thermofontia</taxon>
        <taxon>Candidatus Thermofonsia Clade 1</taxon>
    </lineage>
</organism>
<feature type="compositionally biased region" description="Basic and acidic residues" evidence="1">
    <location>
        <begin position="80"/>
        <end position="94"/>
    </location>
</feature>
<comment type="caution">
    <text evidence="2">The sequence shown here is derived from an EMBL/GenBank/DDBJ whole genome shotgun (WGS) entry which is preliminary data.</text>
</comment>
<feature type="region of interest" description="Disordered" evidence="1">
    <location>
        <begin position="80"/>
        <end position="109"/>
    </location>
</feature>
<feature type="region of interest" description="Disordered" evidence="1">
    <location>
        <begin position="1"/>
        <end position="25"/>
    </location>
</feature>
<accession>A0A2M8PIG4</accession>
<sequence>MSDEPKFEQPAAEGASAEPQRPPLAGFVHHQRKAAEAAIKALGAFIPPDFFKYSREAREEYLKSFKVLIEGARATVEREIKRARGEKTEDDQPKRPSTTGKTKVKVEVS</sequence>
<dbReference type="Proteomes" id="UP000229681">
    <property type="component" value="Unassembled WGS sequence"/>
</dbReference>
<proteinExistence type="predicted"/>
<gene>
    <name evidence="2" type="ORF">CUN49_00850</name>
</gene>
<name>A0A2M8PIG4_9CHLR</name>